<keyword evidence="3" id="KW-1185">Reference proteome</keyword>
<dbReference type="PANTHER" id="PTHR33112:SF10">
    <property type="entry name" value="TOL"/>
    <property type="match status" value="1"/>
</dbReference>
<evidence type="ECO:0000313" key="3">
    <source>
        <dbReference type="Proteomes" id="UP000566819"/>
    </source>
</evidence>
<evidence type="ECO:0000259" key="1">
    <source>
        <dbReference type="Pfam" id="PF06985"/>
    </source>
</evidence>
<dbReference type="EMBL" id="JAAMPI010000292">
    <property type="protein sequence ID" value="KAF4633073.1"/>
    <property type="molecule type" value="Genomic_DNA"/>
</dbReference>
<dbReference type="Proteomes" id="UP000566819">
    <property type="component" value="Unassembled WGS sequence"/>
</dbReference>
<feature type="domain" description="Heterokaryon incompatibility" evidence="1">
    <location>
        <begin position="2"/>
        <end position="91"/>
    </location>
</feature>
<reference evidence="2 3" key="1">
    <citation type="submission" date="2020-03" db="EMBL/GenBank/DDBJ databases">
        <title>Draft Genome Sequence of Cudoniella acicularis.</title>
        <authorList>
            <person name="Buettner E."/>
            <person name="Kellner H."/>
        </authorList>
    </citation>
    <scope>NUCLEOTIDE SEQUENCE [LARGE SCALE GENOMIC DNA]</scope>
    <source>
        <strain evidence="2 3">DSM 108380</strain>
    </source>
</reference>
<proteinExistence type="predicted"/>
<gene>
    <name evidence="2" type="ORF">G7Y89_g5049</name>
</gene>
<sequence length="206" mass="23065">MQGSKEDWTREASLMGDIYANGFCNLVATDSDNGESCLAQEERASIKSGLYKPIVAKPGDSAESFIVADPHIFRDVIDRALLNSRDWVVQEGFLAPQTLHFIKKQVFWECRQRIACDTFPKGLPRAMVHSDPPIKYNGAIKNSSANNPLTPNYTETLKATIYQEWEQLVTKYSTTELTYASDLLIAISGLARRFSIHLQAEYIAGL</sequence>
<dbReference type="AlphaFoldDB" id="A0A8H4W3Q8"/>
<name>A0A8H4W3Q8_9HELO</name>
<comment type="caution">
    <text evidence="2">The sequence shown here is derived from an EMBL/GenBank/DDBJ whole genome shotgun (WGS) entry which is preliminary data.</text>
</comment>
<organism evidence="2 3">
    <name type="scientific">Cudoniella acicularis</name>
    <dbReference type="NCBI Taxonomy" id="354080"/>
    <lineage>
        <taxon>Eukaryota</taxon>
        <taxon>Fungi</taxon>
        <taxon>Dikarya</taxon>
        <taxon>Ascomycota</taxon>
        <taxon>Pezizomycotina</taxon>
        <taxon>Leotiomycetes</taxon>
        <taxon>Helotiales</taxon>
        <taxon>Tricladiaceae</taxon>
        <taxon>Cudoniella</taxon>
    </lineage>
</organism>
<dbReference type="InterPro" id="IPR010730">
    <property type="entry name" value="HET"/>
</dbReference>
<accession>A0A8H4W3Q8</accession>
<protein>
    <recommendedName>
        <fullName evidence="1">Heterokaryon incompatibility domain-containing protein</fullName>
    </recommendedName>
</protein>
<dbReference type="PANTHER" id="PTHR33112">
    <property type="entry name" value="DOMAIN PROTEIN, PUTATIVE-RELATED"/>
    <property type="match status" value="1"/>
</dbReference>
<dbReference type="Pfam" id="PF06985">
    <property type="entry name" value="HET"/>
    <property type="match status" value="1"/>
</dbReference>
<dbReference type="OrthoDB" id="5362512at2759"/>
<evidence type="ECO:0000313" key="2">
    <source>
        <dbReference type="EMBL" id="KAF4633073.1"/>
    </source>
</evidence>